<evidence type="ECO:0000256" key="1">
    <source>
        <dbReference type="ARBA" id="ARBA00006787"/>
    </source>
</evidence>
<keyword evidence="4 5" id="KW-0408">Iron</keyword>
<proteinExistence type="inferred from homology"/>
<keyword evidence="2 5" id="KW-0479">Metal-binding</keyword>
<reference evidence="6 7" key="2">
    <citation type="submission" date="2019-01" db="EMBL/GenBank/DDBJ databases">
        <title>The decoding of complex shrimp genome reveals the adaptation for benthos swimmer, frequently molting mechanism and breeding impact on genome.</title>
        <authorList>
            <person name="Sun Y."/>
            <person name="Gao Y."/>
            <person name="Yu Y."/>
        </authorList>
    </citation>
    <scope>NUCLEOTIDE SEQUENCE [LARGE SCALE GENOMIC DNA]</scope>
    <source>
        <tissue evidence="6">Muscle</tissue>
    </source>
</reference>
<protein>
    <submittedName>
        <fullName evidence="6">Putative beta,beta-carotene 9</fullName>
    </submittedName>
</protein>
<dbReference type="STRING" id="6689.A0A423TF86"/>
<dbReference type="Proteomes" id="UP000283509">
    <property type="component" value="Unassembled WGS sequence"/>
</dbReference>
<evidence type="ECO:0000313" key="7">
    <source>
        <dbReference type="Proteomes" id="UP000283509"/>
    </source>
</evidence>
<dbReference type="InterPro" id="IPR004294">
    <property type="entry name" value="Carotenoid_Oase"/>
</dbReference>
<organism evidence="6 7">
    <name type="scientific">Penaeus vannamei</name>
    <name type="common">Whiteleg shrimp</name>
    <name type="synonym">Litopenaeus vannamei</name>
    <dbReference type="NCBI Taxonomy" id="6689"/>
    <lineage>
        <taxon>Eukaryota</taxon>
        <taxon>Metazoa</taxon>
        <taxon>Ecdysozoa</taxon>
        <taxon>Arthropoda</taxon>
        <taxon>Crustacea</taxon>
        <taxon>Multicrustacea</taxon>
        <taxon>Malacostraca</taxon>
        <taxon>Eumalacostraca</taxon>
        <taxon>Eucarida</taxon>
        <taxon>Decapoda</taxon>
        <taxon>Dendrobranchiata</taxon>
        <taxon>Penaeoidea</taxon>
        <taxon>Penaeidae</taxon>
        <taxon>Penaeus</taxon>
    </lineage>
</organism>
<feature type="binding site" evidence="5">
    <location>
        <position position="141"/>
    </location>
    <ligand>
        <name>Fe cation</name>
        <dbReference type="ChEBI" id="CHEBI:24875"/>
        <note>catalytic</note>
    </ligand>
</feature>
<comment type="similarity">
    <text evidence="1">Belongs to the carotenoid oxygenase family.</text>
</comment>
<evidence type="ECO:0000256" key="4">
    <source>
        <dbReference type="ARBA" id="ARBA00023004"/>
    </source>
</evidence>
<accession>A0A423TF86</accession>
<name>A0A423TF86_PENVA</name>
<dbReference type="EMBL" id="QCYY01001811">
    <property type="protein sequence ID" value="ROT75096.1"/>
    <property type="molecule type" value="Genomic_DNA"/>
</dbReference>
<evidence type="ECO:0000256" key="5">
    <source>
        <dbReference type="PIRSR" id="PIRSR604294-1"/>
    </source>
</evidence>
<gene>
    <name evidence="6" type="ORF">C7M84_006382</name>
</gene>
<dbReference type="GO" id="GO:0010436">
    <property type="term" value="F:carotenoid dioxygenase activity"/>
    <property type="evidence" value="ECO:0007669"/>
    <property type="project" value="TreeGrafter"/>
</dbReference>
<dbReference type="PANTHER" id="PTHR10543:SF24">
    <property type="entry name" value="CAROTENOID ISOMEROOXYGENASE"/>
    <property type="match status" value="1"/>
</dbReference>
<dbReference type="GO" id="GO:0042574">
    <property type="term" value="P:retinal metabolic process"/>
    <property type="evidence" value="ECO:0007669"/>
    <property type="project" value="TreeGrafter"/>
</dbReference>
<evidence type="ECO:0000256" key="2">
    <source>
        <dbReference type="ARBA" id="ARBA00022723"/>
    </source>
</evidence>
<dbReference type="GO" id="GO:0046872">
    <property type="term" value="F:metal ion binding"/>
    <property type="evidence" value="ECO:0007669"/>
    <property type="project" value="UniProtKB-KW"/>
</dbReference>
<dbReference type="AlphaFoldDB" id="A0A423TF86"/>
<dbReference type="OrthoDB" id="1069523at2759"/>
<feature type="binding site" evidence="5">
    <location>
        <position position="5"/>
    </location>
    <ligand>
        <name>Fe cation</name>
        <dbReference type="ChEBI" id="CHEBI:24875"/>
        <note>catalytic</note>
    </ligand>
</feature>
<dbReference type="GO" id="GO:0016121">
    <property type="term" value="P:carotene catabolic process"/>
    <property type="evidence" value="ECO:0007669"/>
    <property type="project" value="TreeGrafter"/>
</dbReference>
<dbReference type="PANTHER" id="PTHR10543">
    <property type="entry name" value="BETA-CAROTENE DIOXYGENASE"/>
    <property type="match status" value="1"/>
</dbReference>
<sequence length="323" mass="36669">MATAHPHVDPDGTVYNMGTSFTGNKGPTYNIIKFPPKKTLPDGKVLNSFDQASIVATVPCQWKMRPCYFHAFSMTDNYFILVEQPLGVSVPKFLLYHFSGRALAKAMDWMPNEKVKFHVIRRSDGHLLETKFEADTFFFFHSINAYEEDGQIVIDLCCFDDGAVVNQIWLENITNPTETFNKAIQATPRRFKAPAGTNLVTLPGTKCRSTRDAKGVVQCHSQDLSQDLMEMPRINYRFNGKKYRYGYGFIPTKGLNCGTLCKVDAETERRSSGQKMPNFQVRMVVLDAKTFQQKALVTFKTPGIVTKDFHGFFARDCDEVHRL</sequence>
<evidence type="ECO:0000256" key="3">
    <source>
        <dbReference type="ARBA" id="ARBA00023002"/>
    </source>
</evidence>
<keyword evidence="3" id="KW-0560">Oxidoreductase</keyword>
<feature type="binding site" evidence="5">
    <location>
        <position position="70"/>
    </location>
    <ligand>
        <name>Fe cation</name>
        <dbReference type="ChEBI" id="CHEBI:24875"/>
        <note>catalytic</note>
    </ligand>
</feature>
<dbReference type="GO" id="GO:0003834">
    <property type="term" value="F:beta-carotene 15,15'-dioxygenase activity"/>
    <property type="evidence" value="ECO:0007669"/>
    <property type="project" value="TreeGrafter"/>
</dbReference>
<comment type="cofactor">
    <cofactor evidence="5">
        <name>Fe(2+)</name>
        <dbReference type="ChEBI" id="CHEBI:29033"/>
    </cofactor>
    <text evidence="5">Binds 1 Fe(2+) ion per subunit.</text>
</comment>
<keyword evidence="7" id="KW-1185">Reference proteome</keyword>
<evidence type="ECO:0000313" key="6">
    <source>
        <dbReference type="EMBL" id="ROT75096.1"/>
    </source>
</evidence>
<comment type="caution">
    <text evidence="6">The sequence shown here is derived from an EMBL/GenBank/DDBJ whole genome shotgun (WGS) entry which is preliminary data.</text>
</comment>
<reference evidence="6 7" key="1">
    <citation type="submission" date="2018-04" db="EMBL/GenBank/DDBJ databases">
        <authorList>
            <person name="Zhang X."/>
            <person name="Yuan J."/>
            <person name="Li F."/>
            <person name="Xiang J."/>
        </authorList>
    </citation>
    <scope>NUCLEOTIDE SEQUENCE [LARGE SCALE GENOMIC DNA]</scope>
    <source>
        <tissue evidence="6">Muscle</tissue>
    </source>
</reference>
<dbReference type="Pfam" id="PF03055">
    <property type="entry name" value="RPE65"/>
    <property type="match status" value="1"/>
</dbReference>